<gene>
    <name evidence="1" type="ORF">D3876_06175</name>
</gene>
<protein>
    <submittedName>
        <fullName evidence="1">Uncharacterized protein</fullName>
    </submittedName>
</protein>
<evidence type="ECO:0000313" key="2">
    <source>
        <dbReference type="Proteomes" id="UP000286100"/>
    </source>
</evidence>
<dbReference type="EMBL" id="QYUM01000002">
    <property type="protein sequence ID" value="RJF93869.1"/>
    <property type="molecule type" value="Genomic_DNA"/>
</dbReference>
<proteinExistence type="predicted"/>
<dbReference type="AlphaFoldDB" id="A0A418WRT1"/>
<dbReference type="OrthoDB" id="7170694at2"/>
<dbReference type="RefSeq" id="WP_119760371.1">
    <property type="nucleotide sequence ID" value="NZ_QYUM01000002.1"/>
</dbReference>
<dbReference type="Proteomes" id="UP000286100">
    <property type="component" value="Unassembled WGS sequence"/>
</dbReference>
<keyword evidence="2" id="KW-1185">Reference proteome</keyword>
<accession>A0A418WRT1</accession>
<evidence type="ECO:0000313" key="1">
    <source>
        <dbReference type="EMBL" id="RJF93869.1"/>
    </source>
</evidence>
<name>A0A418WRT1_9SPHN</name>
<organism evidence="1 2">
    <name type="scientific">Sphingomonas cavernae</name>
    <dbReference type="NCBI Taxonomy" id="2320861"/>
    <lineage>
        <taxon>Bacteria</taxon>
        <taxon>Pseudomonadati</taxon>
        <taxon>Pseudomonadota</taxon>
        <taxon>Alphaproteobacteria</taxon>
        <taxon>Sphingomonadales</taxon>
        <taxon>Sphingomonadaceae</taxon>
        <taxon>Sphingomonas</taxon>
    </lineage>
</organism>
<sequence length="270" mass="29763">MGLFGPKLPIDADEFEWQLACFKWMLEDFEQVGRHRQTPLVTPTIDYFPDSRLTGHARARELFDQVRSHAGLEDVAFRLEAGAANRPDRVQPGFGLRHEAAPPLGTYHLEDRGQGQYEPVITYNPSSLADPARLVGTFAHELAHYVIDGARRLPPGGADLHELATDLAAAFMGFGVFLANGAKTFEAFNSFDSMGWSSSQSGYLSEKALVTALAVTQRLAGRDPLDAARWLKPHLASDLRRAASYLVKRHPDIEADIMAIDLGDYGMEPA</sequence>
<reference evidence="1 2" key="1">
    <citation type="submission" date="2018-09" db="EMBL/GenBank/DDBJ databases">
        <authorList>
            <person name="Zhu H."/>
        </authorList>
    </citation>
    <scope>NUCLEOTIDE SEQUENCE [LARGE SCALE GENOMIC DNA]</scope>
    <source>
        <strain evidence="1 2">K2R01-6</strain>
    </source>
</reference>
<comment type="caution">
    <text evidence="1">The sequence shown here is derived from an EMBL/GenBank/DDBJ whole genome shotgun (WGS) entry which is preliminary data.</text>
</comment>